<dbReference type="AlphaFoldDB" id="A0A9J6FDK6"/>
<evidence type="ECO:0000313" key="3">
    <source>
        <dbReference type="Proteomes" id="UP000821853"/>
    </source>
</evidence>
<organism evidence="2 3">
    <name type="scientific">Haemaphysalis longicornis</name>
    <name type="common">Bush tick</name>
    <dbReference type="NCBI Taxonomy" id="44386"/>
    <lineage>
        <taxon>Eukaryota</taxon>
        <taxon>Metazoa</taxon>
        <taxon>Ecdysozoa</taxon>
        <taxon>Arthropoda</taxon>
        <taxon>Chelicerata</taxon>
        <taxon>Arachnida</taxon>
        <taxon>Acari</taxon>
        <taxon>Parasitiformes</taxon>
        <taxon>Ixodida</taxon>
        <taxon>Ixodoidea</taxon>
        <taxon>Ixodidae</taxon>
        <taxon>Haemaphysalinae</taxon>
        <taxon>Haemaphysalis</taxon>
    </lineage>
</organism>
<name>A0A9J6FDK6_HAELO</name>
<comment type="caution">
    <text evidence="2">The sequence shown here is derived from an EMBL/GenBank/DDBJ whole genome shotgun (WGS) entry which is preliminary data.</text>
</comment>
<gene>
    <name evidence="2" type="ORF">HPB48_019583</name>
</gene>
<feature type="compositionally biased region" description="Basic residues" evidence="1">
    <location>
        <begin position="52"/>
        <end position="62"/>
    </location>
</feature>
<keyword evidence="3" id="KW-1185">Reference proteome</keyword>
<evidence type="ECO:0000313" key="2">
    <source>
        <dbReference type="EMBL" id="KAH9360981.1"/>
    </source>
</evidence>
<dbReference type="Proteomes" id="UP000821853">
    <property type="component" value="Chromosome 1"/>
</dbReference>
<sequence length="77" mass="8962">MEVAVEGEYIPPDELQKDGWKHVHYVHRENAAANKKFAETPNQTAGADYATKQHRPRPRRRVPPPEKLPEKDFKIVF</sequence>
<reference evidence="2 3" key="1">
    <citation type="journal article" date="2020" name="Cell">
        <title>Large-Scale Comparative Analyses of Tick Genomes Elucidate Their Genetic Diversity and Vector Capacities.</title>
        <authorList>
            <consortium name="Tick Genome and Microbiome Consortium (TIGMIC)"/>
            <person name="Jia N."/>
            <person name="Wang J."/>
            <person name="Shi W."/>
            <person name="Du L."/>
            <person name="Sun Y."/>
            <person name="Zhan W."/>
            <person name="Jiang J.F."/>
            <person name="Wang Q."/>
            <person name="Zhang B."/>
            <person name="Ji P."/>
            <person name="Bell-Sakyi L."/>
            <person name="Cui X.M."/>
            <person name="Yuan T.T."/>
            <person name="Jiang B.G."/>
            <person name="Yang W.F."/>
            <person name="Lam T.T."/>
            <person name="Chang Q.C."/>
            <person name="Ding S.J."/>
            <person name="Wang X.J."/>
            <person name="Zhu J.G."/>
            <person name="Ruan X.D."/>
            <person name="Zhao L."/>
            <person name="Wei J.T."/>
            <person name="Ye R.Z."/>
            <person name="Que T.C."/>
            <person name="Du C.H."/>
            <person name="Zhou Y.H."/>
            <person name="Cheng J.X."/>
            <person name="Dai P.F."/>
            <person name="Guo W.B."/>
            <person name="Han X.H."/>
            <person name="Huang E.J."/>
            <person name="Li L.F."/>
            <person name="Wei W."/>
            <person name="Gao Y.C."/>
            <person name="Liu J.Z."/>
            <person name="Shao H.Z."/>
            <person name="Wang X."/>
            <person name="Wang C.C."/>
            <person name="Yang T.C."/>
            <person name="Huo Q.B."/>
            <person name="Li W."/>
            <person name="Chen H.Y."/>
            <person name="Chen S.E."/>
            <person name="Zhou L.G."/>
            <person name="Ni X.B."/>
            <person name="Tian J.H."/>
            <person name="Sheng Y."/>
            <person name="Liu T."/>
            <person name="Pan Y.S."/>
            <person name="Xia L.Y."/>
            <person name="Li J."/>
            <person name="Zhao F."/>
            <person name="Cao W.C."/>
        </authorList>
    </citation>
    <scope>NUCLEOTIDE SEQUENCE [LARGE SCALE GENOMIC DNA]</scope>
    <source>
        <strain evidence="2">HaeL-2018</strain>
    </source>
</reference>
<accession>A0A9J6FDK6</accession>
<dbReference type="VEuPathDB" id="VectorBase:HLOH_059475"/>
<proteinExistence type="predicted"/>
<protein>
    <submittedName>
        <fullName evidence="2">Uncharacterized protein</fullName>
    </submittedName>
</protein>
<feature type="compositionally biased region" description="Basic and acidic residues" evidence="1">
    <location>
        <begin position="63"/>
        <end position="77"/>
    </location>
</feature>
<evidence type="ECO:0000256" key="1">
    <source>
        <dbReference type="SAM" id="MobiDB-lite"/>
    </source>
</evidence>
<feature type="region of interest" description="Disordered" evidence="1">
    <location>
        <begin position="32"/>
        <end position="77"/>
    </location>
</feature>
<dbReference type="EMBL" id="JABSTR010000001">
    <property type="protein sequence ID" value="KAH9360981.1"/>
    <property type="molecule type" value="Genomic_DNA"/>
</dbReference>